<sequence length="202" mass="23418">MASCFNHYLKFPNHRRYSKSQMCLFKIIHIISSIPPSKQQPFPNNNNKGSSFDLNLRFCSITKSEESEIDQHNNEGREIEKPKFEEEVFEADDVAKTTSFRGGNSNCLDLLIEAARVLSEKNEFDSEEEREIGDELMTSRGERVKKKKERLVVVREPVVRSKRGRNQVLPCRFRDSVVEPLKRTGPNRRMSSNAKASKRLLR</sequence>
<dbReference type="RefSeq" id="XP_004506133.1">
    <property type="nucleotide sequence ID" value="XM_004506076.3"/>
</dbReference>
<gene>
    <name evidence="3" type="primary">LOC101503764</name>
</gene>
<reference evidence="3" key="2">
    <citation type="submission" date="2025-08" db="UniProtKB">
        <authorList>
            <consortium name="RefSeq"/>
        </authorList>
    </citation>
    <scope>IDENTIFICATION</scope>
    <source>
        <tissue evidence="3">Etiolated seedlings</tissue>
    </source>
</reference>
<proteinExistence type="predicted"/>
<keyword evidence="2" id="KW-1185">Reference proteome</keyword>
<accession>A0A1S2YKE6</accession>
<reference evidence="2" key="1">
    <citation type="journal article" date="2013" name="Nat. Biotechnol.">
        <title>Draft genome sequence of chickpea (Cicer arietinum) provides a resource for trait improvement.</title>
        <authorList>
            <person name="Varshney R.K."/>
            <person name="Song C."/>
            <person name="Saxena R.K."/>
            <person name="Azam S."/>
            <person name="Yu S."/>
            <person name="Sharpe A.G."/>
            <person name="Cannon S."/>
            <person name="Baek J."/>
            <person name="Rosen B.D."/>
            <person name="Tar'an B."/>
            <person name="Millan T."/>
            <person name="Zhang X."/>
            <person name="Ramsay L.D."/>
            <person name="Iwata A."/>
            <person name="Wang Y."/>
            <person name="Nelson W."/>
            <person name="Farmer A.D."/>
            <person name="Gaur P.M."/>
            <person name="Soderlund C."/>
            <person name="Penmetsa R.V."/>
            <person name="Xu C."/>
            <person name="Bharti A.K."/>
            <person name="He W."/>
            <person name="Winter P."/>
            <person name="Zhao S."/>
            <person name="Hane J.K."/>
            <person name="Carrasquilla-Garcia N."/>
            <person name="Condie J.A."/>
            <person name="Upadhyaya H.D."/>
            <person name="Luo M.C."/>
            <person name="Thudi M."/>
            <person name="Gowda C.L."/>
            <person name="Singh N.P."/>
            <person name="Lichtenzveig J."/>
            <person name="Gali K.K."/>
            <person name="Rubio J."/>
            <person name="Nadarajan N."/>
            <person name="Dolezel J."/>
            <person name="Bansal K.C."/>
            <person name="Xu X."/>
            <person name="Edwards D."/>
            <person name="Zhang G."/>
            <person name="Kahl G."/>
            <person name="Gil J."/>
            <person name="Singh K.B."/>
            <person name="Datta S.K."/>
            <person name="Jackson S.A."/>
            <person name="Wang J."/>
            <person name="Cook D.R."/>
        </authorList>
    </citation>
    <scope>NUCLEOTIDE SEQUENCE [LARGE SCALE GENOMIC DNA]</scope>
    <source>
        <strain evidence="2">cv. CDC Frontier</strain>
    </source>
</reference>
<dbReference type="Proteomes" id="UP000087171">
    <property type="component" value="Chromosome Ca6"/>
</dbReference>
<feature type="region of interest" description="Disordered" evidence="1">
    <location>
        <begin position="180"/>
        <end position="202"/>
    </location>
</feature>
<dbReference type="GeneID" id="101503764"/>
<evidence type="ECO:0000313" key="3">
    <source>
        <dbReference type="RefSeq" id="XP_004506133.1"/>
    </source>
</evidence>
<protein>
    <submittedName>
        <fullName evidence="3">Uncharacterized protein LOC101503764</fullName>
    </submittedName>
</protein>
<dbReference type="STRING" id="3827.A0A1S2YKE6"/>
<dbReference type="eggNOG" id="ENOG502S7CK">
    <property type="taxonomic scope" value="Eukaryota"/>
</dbReference>
<name>A0A1S2YKE6_CICAR</name>
<evidence type="ECO:0000256" key="1">
    <source>
        <dbReference type="SAM" id="MobiDB-lite"/>
    </source>
</evidence>
<evidence type="ECO:0000313" key="2">
    <source>
        <dbReference type="Proteomes" id="UP000087171"/>
    </source>
</evidence>
<dbReference type="KEGG" id="cam:101503764"/>
<dbReference type="OrthoDB" id="1937665at2759"/>
<dbReference type="PaxDb" id="3827-XP_004506133.1"/>
<organism evidence="2 3">
    <name type="scientific">Cicer arietinum</name>
    <name type="common">Chickpea</name>
    <name type="synonym">Garbanzo</name>
    <dbReference type="NCBI Taxonomy" id="3827"/>
    <lineage>
        <taxon>Eukaryota</taxon>
        <taxon>Viridiplantae</taxon>
        <taxon>Streptophyta</taxon>
        <taxon>Embryophyta</taxon>
        <taxon>Tracheophyta</taxon>
        <taxon>Spermatophyta</taxon>
        <taxon>Magnoliopsida</taxon>
        <taxon>eudicotyledons</taxon>
        <taxon>Gunneridae</taxon>
        <taxon>Pentapetalae</taxon>
        <taxon>rosids</taxon>
        <taxon>fabids</taxon>
        <taxon>Fabales</taxon>
        <taxon>Fabaceae</taxon>
        <taxon>Papilionoideae</taxon>
        <taxon>50 kb inversion clade</taxon>
        <taxon>NPAAA clade</taxon>
        <taxon>Hologalegina</taxon>
        <taxon>IRL clade</taxon>
        <taxon>Cicereae</taxon>
        <taxon>Cicer</taxon>
    </lineage>
</organism>
<dbReference type="AlphaFoldDB" id="A0A1S2YKE6"/>